<sequence>MHEIECQLSVCADACALYLGLAYAPYRWSLWLRSCPRPGFGGSDRREVMWQVVTGVILTRIKGNGFGYLGDVIVTSVEDEK</sequence>
<dbReference type="EMBL" id="CAJVNV010000555">
    <property type="protein sequence ID" value="CAG8235649.1"/>
    <property type="molecule type" value="Genomic_DNA"/>
</dbReference>
<protein>
    <submittedName>
        <fullName evidence="1">Uncharacterized protein</fullName>
    </submittedName>
</protein>
<gene>
    <name evidence="1" type="ORF">PNAL_LOCUS8358</name>
</gene>
<organism evidence="1 2">
    <name type="scientific">Penicillium nalgiovense</name>
    <dbReference type="NCBI Taxonomy" id="60175"/>
    <lineage>
        <taxon>Eukaryota</taxon>
        <taxon>Fungi</taxon>
        <taxon>Dikarya</taxon>
        <taxon>Ascomycota</taxon>
        <taxon>Pezizomycotina</taxon>
        <taxon>Eurotiomycetes</taxon>
        <taxon>Eurotiomycetidae</taxon>
        <taxon>Eurotiales</taxon>
        <taxon>Aspergillaceae</taxon>
        <taxon>Penicillium</taxon>
    </lineage>
</organism>
<evidence type="ECO:0000313" key="2">
    <source>
        <dbReference type="Proteomes" id="UP001153461"/>
    </source>
</evidence>
<name>A0A9W4I470_PENNA</name>
<proteinExistence type="predicted"/>
<comment type="caution">
    <text evidence="1">The sequence shown here is derived from an EMBL/GenBank/DDBJ whole genome shotgun (WGS) entry which is preliminary data.</text>
</comment>
<reference evidence="1" key="1">
    <citation type="submission" date="2021-07" db="EMBL/GenBank/DDBJ databases">
        <authorList>
            <person name="Branca A.L. A."/>
        </authorList>
    </citation>
    <scope>NUCLEOTIDE SEQUENCE</scope>
</reference>
<dbReference type="AlphaFoldDB" id="A0A9W4I470"/>
<accession>A0A9W4I470</accession>
<evidence type="ECO:0000313" key="1">
    <source>
        <dbReference type="EMBL" id="CAG8235649.1"/>
    </source>
</evidence>
<dbReference type="Proteomes" id="UP001153461">
    <property type="component" value="Unassembled WGS sequence"/>
</dbReference>